<dbReference type="EMBL" id="KF186230">
    <property type="protein sequence ID" value="AGU16694.1"/>
    <property type="molecule type" value="Genomic_DNA"/>
</dbReference>
<keyword evidence="1" id="KW-0812">Transmembrane</keyword>
<accession>V9P5D0</accession>
<geneLocation type="mitochondrion" evidence="2"/>
<dbReference type="GeneID" id="18388502"/>
<feature type="transmembrane region" description="Helical" evidence="1">
    <location>
        <begin position="128"/>
        <end position="149"/>
    </location>
</feature>
<keyword evidence="2" id="KW-0496">Mitochondrion</keyword>
<evidence type="ECO:0000313" key="2">
    <source>
        <dbReference type="EMBL" id="AGU16694.1"/>
    </source>
</evidence>
<feature type="transmembrane region" description="Helical" evidence="1">
    <location>
        <begin position="83"/>
        <end position="103"/>
    </location>
</feature>
<organism evidence="2">
    <name type="scientific">Sporolithon durum</name>
    <dbReference type="NCBI Taxonomy" id="48970"/>
    <lineage>
        <taxon>Eukaryota</taxon>
        <taxon>Rhodophyta</taxon>
        <taxon>Florideophyceae</taxon>
        <taxon>Corallinophycidae</taxon>
        <taxon>Sporolithales</taxon>
        <taxon>Sporolithaceae</taxon>
        <taxon>Sporolithon</taxon>
    </lineage>
</organism>
<keyword evidence="1" id="KW-1133">Transmembrane helix</keyword>
<name>V9P5D0_9FLOR</name>
<sequence length="167" mass="20082">MVINNMRFRLYHKYVGVYDICDKAFYLENNLNNCYLKISFTNSSLSSTVSKHFSQLLYFESFCNQRSVIKKNNFFSTIRKNNFFLILDTLLYSTFLKFFKLYVRNHNFVQLNDYSSISPSTTFFNHEFLLSNILYNSASNPFTVFYFYFNTNTKSEQIRLLRYCFIS</sequence>
<proteinExistence type="predicted"/>
<dbReference type="RefSeq" id="YP_009002129.1">
    <property type="nucleotide sequence ID" value="NC_023454.1"/>
</dbReference>
<reference evidence="2" key="1">
    <citation type="journal article" date="2013" name="Mitochondrial DNA">
        <title>Complete mitochondrial genome of a rhodolith, Sporolithon durum (Sporolithales, Rhodophyta).</title>
        <authorList>
            <person name="Kim K.M."/>
            <person name="Yang E.C."/>
            <person name="Kim J.H."/>
            <person name="Nelson W.A."/>
            <person name="Yoon H.S."/>
        </authorList>
    </citation>
    <scope>NUCLEOTIDE SEQUENCE</scope>
</reference>
<keyword evidence="1" id="KW-0472">Membrane</keyword>
<gene>
    <name evidence="2" type="ORF">Spor.duru.mt.34</name>
</gene>
<dbReference type="AlphaFoldDB" id="V9P5D0"/>
<protein>
    <submittedName>
        <fullName evidence="2">Uncharacterized protein</fullName>
    </submittedName>
</protein>
<evidence type="ECO:0000256" key="1">
    <source>
        <dbReference type="SAM" id="Phobius"/>
    </source>
</evidence>